<evidence type="ECO:0000313" key="6">
    <source>
        <dbReference type="EMBL" id="JAV61460.1"/>
    </source>
</evidence>
<dbReference type="InParanoid" id="A0A1Y1KML9"/>
<evidence type="ECO:0000259" key="4">
    <source>
        <dbReference type="Pfam" id="PF04500"/>
    </source>
</evidence>
<dbReference type="AlphaFoldDB" id="A0A1Y1KML9"/>
<dbReference type="GO" id="GO:0008270">
    <property type="term" value="F:zinc ion binding"/>
    <property type="evidence" value="ECO:0007669"/>
    <property type="project" value="UniProtKB-KW"/>
</dbReference>
<reference evidence="7" key="3">
    <citation type="submission" date="2019-08" db="EMBL/GenBank/DDBJ databases">
        <authorList>
            <consortium name="Photinus pyralis genome working group"/>
            <person name="Fallon T.R."/>
            <person name="Sander Lower S.E."/>
            <person name="Weng J.-K."/>
        </authorList>
    </citation>
    <scope>NUCLEOTIDE SEQUENCE</scope>
    <source>
        <strain evidence="7">1611_PpyrPB1</strain>
        <tissue evidence="7">Whole body</tissue>
    </source>
</reference>
<keyword evidence="2" id="KW-0863">Zinc-finger</keyword>
<accession>A0A1Y1KML9</accession>
<evidence type="ECO:0000313" key="10">
    <source>
        <dbReference type="EMBL" id="KAB0803567.1"/>
    </source>
</evidence>
<dbReference type="Proteomes" id="UP000327044">
    <property type="component" value="Unassembled WGS sequence"/>
</dbReference>
<reference evidence="7 11" key="2">
    <citation type="journal article" date="2018" name="Elife">
        <title>Firefly genomes illuminate parallel origins of bioluminescence in beetles.</title>
        <authorList>
            <person name="Fallon T.R."/>
            <person name="Lower S.E."/>
            <person name="Chang C.H."/>
            <person name="Bessho-Uehara M."/>
            <person name="Martin G.J."/>
            <person name="Bewick A.J."/>
            <person name="Behringer M."/>
            <person name="Debat H.J."/>
            <person name="Wong I."/>
            <person name="Day J.C."/>
            <person name="Suvorov A."/>
            <person name="Silva C.J."/>
            <person name="Stanger-Hall K.F."/>
            <person name="Hall D.W."/>
            <person name="Schmitz R.J."/>
            <person name="Nelson D.R."/>
            <person name="Lewis S.M."/>
            <person name="Shigenobu S."/>
            <person name="Bybee S.M."/>
            <person name="Larracuente A.M."/>
            <person name="Oba Y."/>
            <person name="Weng J.K."/>
        </authorList>
    </citation>
    <scope>NUCLEOTIDE SEQUENCE [LARGE SCALE GENOMIC DNA]</scope>
    <source>
        <strain evidence="7">1611_PpyrPB1</strain>
        <tissue evidence="7">Whole body</tissue>
    </source>
</reference>
<dbReference type="PANTHER" id="PTHR47160">
    <property type="entry name" value="PUTATIVE-RELATED"/>
    <property type="match status" value="1"/>
</dbReference>
<keyword evidence="1" id="KW-0479">Metal-binding</keyword>
<dbReference type="EMBL" id="GEZM01081972">
    <property type="protein sequence ID" value="JAV61460.1"/>
    <property type="molecule type" value="Transcribed_RNA"/>
</dbReference>
<evidence type="ECO:0000313" key="8">
    <source>
        <dbReference type="EMBL" id="KAB0792061.1"/>
    </source>
</evidence>
<dbReference type="InterPro" id="IPR007588">
    <property type="entry name" value="Znf_FLYWCH"/>
</dbReference>
<dbReference type="EMBL" id="VVIM01000010">
    <property type="protein sequence ID" value="KAB0792061.1"/>
    <property type="molecule type" value="Genomic_DNA"/>
</dbReference>
<dbReference type="OrthoDB" id="10067596at2759"/>
<reference evidence="6" key="1">
    <citation type="journal article" date="2016" name="Sci. Rep.">
        <title>Molecular characterization of firefly nuptial gifts: a multi-omics approach sheds light on postcopulatory sexual selection.</title>
        <authorList>
            <person name="Al-Wathiqui N."/>
            <person name="Fallon T.R."/>
            <person name="South A."/>
            <person name="Weng J.K."/>
            <person name="Lewis S.M."/>
        </authorList>
    </citation>
    <scope>NUCLEOTIDE SEQUENCE</scope>
</reference>
<feature type="domain" description="MULE transposase" evidence="5">
    <location>
        <begin position="185"/>
        <end position="279"/>
    </location>
</feature>
<evidence type="ECO:0000259" key="5">
    <source>
        <dbReference type="Pfam" id="PF10551"/>
    </source>
</evidence>
<dbReference type="Pfam" id="PF10551">
    <property type="entry name" value="MULE"/>
    <property type="match status" value="1"/>
</dbReference>
<dbReference type="EMBL" id="VVIM01000007">
    <property type="protein sequence ID" value="KAB0795719.1"/>
    <property type="molecule type" value="Genomic_DNA"/>
</dbReference>
<name>A0A1Y1KML9_PHOPY</name>
<dbReference type="InterPro" id="IPR018289">
    <property type="entry name" value="MULE_transposase_dom"/>
</dbReference>
<evidence type="ECO:0000313" key="11">
    <source>
        <dbReference type="Proteomes" id="UP000327044"/>
    </source>
</evidence>
<gene>
    <name evidence="10" type="ORF">PPYR_00537</name>
    <name evidence="9" type="ORF">PPYR_09780</name>
    <name evidence="8" type="ORF">PPYR_14022</name>
    <name evidence="7" type="ORF">PPYR_15700</name>
</gene>
<feature type="domain" description="FLYWCH-type" evidence="4">
    <location>
        <begin position="5"/>
        <end position="64"/>
    </location>
</feature>
<protein>
    <recommendedName>
        <fullName evidence="12">FLYWCH-type domain-containing protein</fullName>
    </recommendedName>
</protein>
<organism evidence="6">
    <name type="scientific">Photinus pyralis</name>
    <name type="common">Common eastern firefly</name>
    <name type="synonym">Lampyris pyralis</name>
    <dbReference type="NCBI Taxonomy" id="7054"/>
    <lineage>
        <taxon>Eukaryota</taxon>
        <taxon>Metazoa</taxon>
        <taxon>Ecdysozoa</taxon>
        <taxon>Arthropoda</taxon>
        <taxon>Hexapoda</taxon>
        <taxon>Insecta</taxon>
        <taxon>Pterygota</taxon>
        <taxon>Neoptera</taxon>
        <taxon>Endopterygota</taxon>
        <taxon>Coleoptera</taxon>
        <taxon>Polyphaga</taxon>
        <taxon>Elateriformia</taxon>
        <taxon>Elateroidea</taxon>
        <taxon>Lampyridae</taxon>
        <taxon>Lampyrinae</taxon>
        <taxon>Photinus</taxon>
    </lineage>
</organism>
<dbReference type="EMBL" id="VVIM01000001">
    <property type="protein sequence ID" value="KAB0803567.1"/>
    <property type="molecule type" value="Genomic_DNA"/>
</dbReference>
<evidence type="ECO:0000256" key="1">
    <source>
        <dbReference type="ARBA" id="ARBA00022723"/>
    </source>
</evidence>
<dbReference type="PANTHER" id="PTHR47160:SF10">
    <property type="entry name" value="MULE TRANSPOSASE DOMAIN-CONTAINING PROTEIN"/>
    <property type="match status" value="1"/>
</dbReference>
<evidence type="ECO:0000313" key="7">
    <source>
        <dbReference type="EMBL" id="KAB0790008.1"/>
    </source>
</evidence>
<evidence type="ECO:0000313" key="9">
    <source>
        <dbReference type="EMBL" id="KAB0795719.1"/>
    </source>
</evidence>
<sequence length="467" mass="53768">MALEFVSSEKGKSKLFFESFLFIKDKQVDTKIYWKCEHSKKMKCKARVITVNNFVSSSNNDHNHNADAAQLEANKVMQKIKEDAENTRDTPQFIVSQASAGLGNAVAAKLPTVNNIKRTIRNVRVRENVAPAIPRHREEIIFPEEFTITTNGELFLLHDSGPVNDRILIFSTARNINLLAMSQHWYADGTFKVVPPLFLQLYTIHGIKDHVAIPLIYALLPNKTEQTYLNLLREIKNLLPADDAQPQTIMTDFEVAMINAIRIEFPQTIHRGCFFHLCQSIFRHIQENGLKREYERNPEVALTLKLLPALAFVPPQDVIPAFEDICEQNIFSPELQVIVDYFEDTWIGRPQRRGRRPPHFAINMWNCFDAVQHGLPKTNNAVEGWHRAFQMQLCADHPNIWKFISALKREQSINELRIEQHISGQPPTISRKVYRDCAQRLLTLVNSYAPDINIYDYVRGIAHNISY</sequence>
<keyword evidence="3" id="KW-0862">Zinc</keyword>
<evidence type="ECO:0008006" key="12">
    <source>
        <dbReference type="Google" id="ProtNLM"/>
    </source>
</evidence>
<dbReference type="Pfam" id="PF04500">
    <property type="entry name" value="FLYWCH"/>
    <property type="match status" value="1"/>
</dbReference>
<evidence type="ECO:0000256" key="3">
    <source>
        <dbReference type="ARBA" id="ARBA00022833"/>
    </source>
</evidence>
<dbReference type="EMBL" id="VVIM01002081">
    <property type="protein sequence ID" value="KAB0790008.1"/>
    <property type="molecule type" value="Genomic_DNA"/>
</dbReference>
<proteinExistence type="predicted"/>
<dbReference type="Gene3D" id="2.20.25.240">
    <property type="match status" value="1"/>
</dbReference>
<evidence type="ECO:0000256" key="2">
    <source>
        <dbReference type="ARBA" id="ARBA00022771"/>
    </source>
</evidence>
<keyword evidence="11" id="KW-1185">Reference proteome</keyword>